<dbReference type="InParanoid" id="H3GY15"/>
<feature type="coiled-coil region" evidence="1">
    <location>
        <begin position="76"/>
        <end position="190"/>
    </location>
</feature>
<organism evidence="3 4">
    <name type="scientific">Phytophthora ramorum</name>
    <name type="common">Sudden oak death agent</name>
    <dbReference type="NCBI Taxonomy" id="164328"/>
    <lineage>
        <taxon>Eukaryota</taxon>
        <taxon>Sar</taxon>
        <taxon>Stramenopiles</taxon>
        <taxon>Oomycota</taxon>
        <taxon>Peronosporomycetes</taxon>
        <taxon>Peronosporales</taxon>
        <taxon>Peronosporaceae</taxon>
        <taxon>Phytophthora</taxon>
    </lineage>
</organism>
<evidence type="ECO:0000313" key="4">
    <source>
        <dbReference type="Proteomes" id="UP000005238"/>
    </source>
</evidence>
<feature type="coiled-coil region" evidence="1">
    <location>
        <begin position="335"/>
        <end position="369"/>
    </location>
</feature>
<dbReference type="HOGENOM" id="CLU_600630_0_0_1"/>
<keyword evidence="4" id="KW-1185">Reference proteome</keyword>
<evidence type="ECO:0000256" key="1">
    <source>
        <dbReference type="SAM" id="Coils"/>
    </source>
</evidence>
<dbReference type="VEuPathDB" id="FungiDB:KRP23_14760"/>
<feature type="compositionally biased region" description="Polar residues" evidence="2">
    <location>
        <begin position="20"/>
        <end position="32"/>
    </location>
</feature>
<sequence>MKRRSRPPAVRHTPAPSSAVYPSTLKQSQSRATALANGTREFRKLDDDADDPVQDNNTRATDTTASYSDDLLNAFKRKTQELCDETREQYEQKIERQEAQHERKVQSLQRQLREVVGSCVSLAEHEQILAMTAKEQQRQLEEIGRRHQSEVRELEQRCEQKWEARETAVKEQREQDKSALLQRIEQLALQKSEAAAGAKERELSELRWSEKLEAAGRAKEVVEKRVEDGKKRLGDACRIIIALKTRVRHHARDLESQREKTIETRDEVMRCKLAYAELKGDISSLDKELAHAQRTVADEKVNTCKLQSEVVDLREQVQRQQCTEVELTAKGTLSAEHHATERKQLHKEVETLQKALQQETQTAKDACARMDKTQLQHQTLVQNLRTRLELQKTTEVSLKRQTQRLKQRVEQLRAVVEKLHAENKQLDEQLHHRDVSTEAWAKKLFGRQ</sequence>
<feature type="region of interest" description="Disordered" evidence="2">
    <location>
        <begin position="1"/>
        <end position="66"/>
    </location>
</feature>
<accession>H3GY15</accession>
<name>H3GY15_PHYRM</name>
<dbReference type="AlphaFoldDB" id="H3GY15"/>
<feature type="coiled-coil region" evidence="1">
    <location>
        <begin position="395"/>
        <end position="429"/>
    </location>
</feature>
<keyword evidence="1" id="KW-0175">Coiled coil</keyword>
<protein>
    <submittedName>
        <fullName evidence="3">Uncharacterized protein</fullName>
    </submittedName>
</protein>
<reference evidence="3" key="2">
    <citation type="submission" date="2015-06" db="UniProtKB">
        <authorList>
            <consortium name="EnsemblProtists"/>
        </authorList>
    </citation>
    <scope>IDENTIFICATION</scope>
    <source>
        <strain evidence="3">Pr102</strain>
    </source>
</reference>
<dbReference type="Proteomes" id="UP000005238">
    <property type="component" value="Unassembled WGS sequence"/>
</dbReference>
<feature type="compositionally biased region" description="Polar residues" evidence="2">
    <location>
        <begin position="54"/>
        <end position="66"/>
    </location>
</feature>
<dbReference type="EnsemblProtists" id="Phyra82546">
    <property type="protein sequence ID" value="Phyra82546"/>
    <property type="gene ID" value="Phyra82546"/>
</dbReference>
<dbReference type="eggNOG" id="ENOG502SUJX">
    <property type="taxonomic scope" value="Eukaryota"/>
</dbReference>
<dbReference type="EMBL" id="DS566070">
    <property type="status" value="NOT_ANNOTATED_CDS"/>
    <property type="molecule type" value="Genomic_DNA"/>
</dbReference>
<dbReference type="VEuPathDB" id="FungiDB:KRP22_3579"/>
<evidence type="ECO:0000313" key="3">
    <source>
        <dbReference type="EnsemblProtists" id="Phyra82546"/>
    </source>
</evidence>
<evidence type="ECO:0000256" key="2">
    <source>
        <dbReference type="SAM" id="MobiDB-lite"/>
    </source>
</evidence>
<dbReference type="OMA" id="QVQRQQC"/>
<proteinExistence type="predicted"/>
<reference evidence="4" key="1">
    <citation type="journal article" date="2006" name="Science">
        <title>Phytophthora genome sequences uncover evolutionary origins and mechanisms of pathogenesis.</title>
        <authorList>
            <person name="Tyler B.M."/>
            <person name="Tripathy S."/>
            <person name="Zhang X."/>
            <person name="Dehal P."/>
            <person name="Jiang R.H."/>
            <person name="Aerts A."/>
            <person name="Arredondo F.D."/>
            <person name="Baxter L."/>
            <person name="Bensasson D."/>
            <person name="Beynon J.L."/>
            <person name="Chapman J."/>
            <person name="Damasceno C.M."/>
            <person name="Dorrance A.E."/>
            <person name="Dou D."/>
            <person name="Dickerman A.W."/>
            <person name="Dubchak I.L."/>
            <person name="Garbelotto M."/>
            <person name="Gijzen M."/>
            <person name="Gordon S.G."/>
            <person name="Govers F."/>
            <person name="Grunwald N.J."/>
            <person name="Huang W."/>
            <person name="Ivors K.L."/>
            <person name="Jones R.W."/>
            <person name="Kamoun S."/>
            <person name="Krampis K."/>
            <person name="Lamour K.H."/>
            <person name="Lee M.K."/>
            <person name="McDonald W.H."/>
            <person name="Medina M."/>
            <person name="Meijer H.J."/>
            <person name="Nordberg E.K."/>
            <person name="Maclean D.J."/>
            <person name="Ospina-Giraldo M.D."/>
            <person name="Morris P.F."/>
            <person name="Phuntumart V."/>
            <person name="Putnam N.H."/>
            <person name="Rash S."/>
            <person name="Rose J.K."/>
            <person name="Sakihama Y."/>
            <person name="Salamov A.A."/>
            <person name="Savidor A."/>
            <person name="Scheuring C.F."/>
            <person name="Smith B.M."/>
            <person name="Sobral B.W."/>
            <person name="Terry A."/>
            <person name="Torto-Alalibo T.A."/>
            <person name="Win J."/>
            <person name="Xu Z."/>
            <person name="Zhang H."/>
            <person name="Grigoriev I.V."/>
            <person name="Rokhsar D.S."/>
            <person name="Boore J.L."/>
        </authorList>
    </citation>
    <scope>NUCLEOTIDE SEQUENCE [LARGE SCALE GENOMIC DNA]</scope>
    <source>
        <strain evidence="4">Pr102</strain>
    </source>
</reference>